<proteinExistence type="predicted"/>
<gene>
    <name evidence="4" type="ORF">ABU614_19010</name>
</gene>
<dbReference type="AlphaFoldDB" id="A0AAU8MQA5"/>
<organism evidence="4">
    <name type="scientific">Lysobacter firmicutimachus</name>
    <dbReference type="NCBI Taxonomy" id="1792846"/>
    <lineage>
        <taxon>Bacteria</taxon>
        <taxon>Pseudomonadati</taxon>
        <taxon>Pseudomonadota</taxon>
        <taxon>Gammaproteobacteria</taxon>
        <taxon>Lysobacterales</taxon>
        <taxon>Lysobacteraceae</taxon>
        <taxon>Lysobacter</taxon>
    </lineage>
</organism>
<evidence type="ECO:0000259" key="3">
    <source>
        <dbReference type="Pfam" id="PF13827"/>
    </source>
</evidence>
<dbReference type="EMBL" id="CP159925">
    <property type="protein sequence ID" value="XCO74448.1"/>
    <property type="molecule type" value="Genomic_DNA"/>
</dbReference>
<keyword evidence="2" id="KW-0732">Signal</keyword>
<accession>A0AAU8MQA5</accession>
<protein>
    <submittedName>
        <fullName evidence="4">DUF4189 domain-containing protein</fullName>
    </submittedName>
</protein>
<feature type="domain" description="DUF4189" evidence="3">
    <location>
        <begin position="63"/>
        <end position="156"/>
    </location>
</feature>
<dbReference type="InterPro" id="IPR025240">
    <property type="entry name" value="DUF4189"/>
</dbReference>
<name>A0AAU8MQA5_9GAMM</name>
<dbReference type="RefSeq" id="WP_363797295.1">
    <property type="nucleotide sequence ID" value="NZ_CP159925.1"/>
</dbReference>
<feature type="region of interest" description="Disordered" evidence="1">
    <location>
        <begin position="33"/>
        <end position="56"/>
    </location>
</feature>
<evidence type="ECO:0000313" key="4">
    <source>
        <dbReference type="EMBL" id="XCO74448.1"/>
    </source>
</evidence>
<evidence type="ECO:0000256" key="1">
    <source>
        <dbReference type="SAM" id="MobiDB-lite"/>
    </source>
</evidence>
<evidence type="ECO:0000256" key="2">
    <source>
        <dbReference type="SAM" id="SignalP"/>
    </source>
</evidence>
<feature type="signal peptide" evidence="2">
    <location>
        <begin position="1"/>
        <end position="18"/>
    </location>
</feature>
<reference evidence="4" key="1">
    <citation type="submission" date="2024-06" db="EMBL/GenBank/DDBJ databases">
        <authorList>
            <person name="Li S."/>
        </authorList>
    </citation>
    <scope>NUCLEOTIDE SEQUENCE</scope>
    <source>
        <strain evidence="4">SR10</strain>
    </source>
</reference>
<feature type="chain" id="PRO_5043728511" evidence="2">
    <location>
        <begin position="19"/>
        <end position="163"/>
    </location>
</feature>
<sequence length="163" mass="17212">MKTIFVAGVILIAFMGHAAAQCPAGVPPSPNCVPPDGPGWRHNMPAPNTQPPAAPRPVWKSTWGAIAADGPNAALGTASGAKSKRVAEQIALKQCRERGGKQCVLDASYFDQCAVMVTGDKNYIVQTAVSIERATDLAMGRCNERDTGCRVLHTDCSVPVRID</sequence>
<dbReference type="Pfam" id="PF13827">
    <property type="entry name" value="DUF4189"/>
    <property type="match status" value="1"/>
</dbReference>